<organism evidence="2 3">
    <name type="scientific">Trichlorobacter ammonificans</name>
    <dbReference type="NCBI Taxonomy" id="2916410"/>
    <lineage>
        <taxon>Bacteria</taxon>
        <taxon>Pseudomonadati</taxon>
        <taxon>Thermodesulfobacteriota</taxon>
        <taxon>Desulfuromonadia</taxon>
        <taxon>Geobacterales</taxon>
        <taxon>Geobacteraceae</taxon>
        <taxon>Trichlorobacter</taxon>
    </lineage>
</organism>
<evidence type="ECO:0000313" key="3">
    <source>
        <dbReference type="Proteomes" id="UP001295463"/>
    </source>
</evidence>
<dbReference type="EMBL" id="OW150024">
    <property type="protein sequence ID" value="CAH2032554.1"/>
    <property type="molecule type" value="Genomic_DNA"/>
</dbReference>
<evidence type="ECO:0000259" key="1">
    <source>
        <dbReference type="Pfam" id="PF12680"/>
    </source>
</evidence>
<keyword evidence="3" id="KW-1185">Reference proteome</keyword>
<evidence type="ECO:0000313" key="2">
    <source>
        <dbReference type="EMBL" id="CAH2032554.1"/>
    </source>
</evidence>
<dbReference type="Pfam" id="PF12680">
    <property type="entry name" value="SnoaL_2"/>
    <property type="match status" value="1"/>
</dbReference>
<name>A0ABM9DBE8_9BACT</name>
<dbReference type="SUPFAM" id="SSF54427">
    <property type="entry name" value="NTF2-like"/>
    <property type="match status" value="1"/>
</dbReference>
<dbReference type="InterPro" id="IPR032710">
    <property type="entry name" value="NTF2-like_dom_sf"/>
</dbReference>
<protein>
    <submittedName>
        <fullName evidence="2">SnoaL-like domain-containing protein</fullName>
    </submittedName>
</protein>
<sequence length="119" mass="13136">MIDQAFAHIFANEWIEAWNSHDLERILAHYAADFEMSSPVIARIAGEPSGILRGREAVGAYWARALQLLPDLRFELISVLAGVNSITLCYHGAQGRLAAEVFHFGPDGKVVRGFAHYGV</sequence>
<dbReference type="Proteomes" id="UP001295463">
    <property type="component" value="Chromosome"/>
</dbReference>
<reference evidence="2 3" key="1">
    <citation type="submission" date="2022-03" db="EMBL/GenBank/DDBJ databases">
        <authorList>
            <person name="Koch H."/>
        </authorList>
    </citation>
    <scope>NUCLEOTIDE SEQUENCE [LARGE SCALE GENOMIC DNA]</scope>
    <source>
        <strain evidence="2 3">G1</strain>
    </source>
</reference>
<proteinExistence type="predicted"/>
<accession>A0ABM9DBE8</accession>
<dbReference type="Gene3D" id="3.10.450.50">
    <property type="match status" value="1"/>
</dbReference>
<gene>
    <name evidence="2" type="ORF">GEAMG1_2718</name>
</gene>
<dbReference type="RefSeq" id="WP_305733297.1">
    <property type="nucleotide sequence ID" value="NZ_OW150024.1"/>
</dbReference>
<feature type="domain" description="SnoaL-like" evidence="1">
    <location>
        <begin position="12"/>
        <end position="112"/>
    </location>
</feature>
<dbReference type="InterPro" id="IPR037401">
    <property type="entry name" value="SnoaL-like"/>
</dbReference>